<reference evidence="2 3" key="1">
    <citation type="submission" date="2019-06" db="EMBL/GenBank/DDBJ databases">
        <title>The genome of Shewanella sp. SM1901.</title>
        <authorList>
            <person name="Cha Q."/>
        </authorList>
    </citation>
    <scope>NUCLEOTIDE SEQUENCE [LARGE SCALE GENOMIC DNA]</scope>
    <source>
        <strain evidence="2 3">SM1901</strain>
    </source>
</reference>
<dbReference type="EMBL" id="CP041036">
    <property type="protein sequence ID" value="QDE33189.1"/>
    <property type="molecule type" value="Genomic_DNA"/>
</dbReference>
<gene>
    <name evidence="2" type="ORF">FH971_07175</name>
</gene>
<keyword evidence="3" id="KW-1185">Reference proteome</keyword>
<keyword evidence="1" id="KW-0732">Signal</keyword>
<sequence>MKKIFVIAFVLLTSVLAGCAAPKYTATAIANDYESGDVQVVIINDEKTREGFQKTMESWLDKHNFKYTTSSDGSKHDLEKLTLEYEGHWGWDLALYMNDAYIEAFQNGQRVGKVEFKAPNSLNGNKFGNAEERIGYMMSVLFGRMTEENATKTINSSN</sequence>
<evidence type="ECO:0008006" key="4">
    <source>
        <dbReference type="Google" id="ProtNLM"/>
    </source>
</evidence>
<proteinExistence type="predicted"/>
<evidence type="ECO:0000256" key="1">
    <source>
        <dbReference type="SAM" id="SignalP"/>
    </source>
</evidence>
<feature type="chain" id="PRO_5021200281" description="Lipoprotein" evidence="1">
    <location>
        <begin position="21"/>
        <end position="158"/>
    </location>
</feature>
<dbReference type="Proteomes" id="UP000319809">
    <property type="component" value="Chromosome"/>
</dbReference>
<organism evidence="2 3">
    <name type="scientific">Shewanella polaris</name>
    <dbReference type="NCBI Taxonomy" id="2588449"/>
    <lineage>
        <taxon>Bacteria</taxon>
        <taxon>Pseudomonadati</taxon>
        <taxon>Pseudomonadota</taxon>
        <taxon>Gammaproteobacteria</taxon>
        <taxon>Alteromonadales</taxon>
        <taxon>Shewanellaceae</taxon>
        <taxon>Shewanella</taxon>
    </lineage>
</organism>
<dbReference type="PROSITE" id="PS51257">
    <property type="entry name" value="PROKAR_LIPOPROTEIN"/>
    <property type="match status" value="1"/>
</dbReference>
<dbReference type="NCBIfam" id="NF040519">
    <property type="entry name" value="Sbal_3080_fam"/>
    <property type="match status" value="1"/>
</dbReference>
<name>A0A4Y5YL49_9GAMM</name>
<evidence type="ECO:0000313" key="3">
    <source>
        <dbReference type="Proteomes" id="UP000319809"/>
    </source>
</evidence>
<feature type="signal peptide" evidence="1">
    <location>
        <begin position="1"/>
        <end position="20"/>
    </location>
</feature>
<dbReference type="AlphaFoldDB" id="A0A4Y5YL49"/>
<protein>
    <recommendedName>
        <fullName evidence="4">Lipoprotein</fullName>
    </recommendedName>
</protein>
<accession>A0A4Y5YL49</accession>
<evidence type="ECO:0000313" key="2">
    <source>
        <dbReference type="EMBL" id="QDE33189.1"/>
    </source>
</evidence>
<dbReference type="KEGG" id="spol:FH971_07175"/>